<dbReference type="RefSeq" id="WP_202862680.1">
    <property type="nucleotide sequence ID" value="NZ_PVUE01000019.1"/>
</dbReference>
<dbReference type="CDD" id="cd17502">
    <property type="entry name" value="MFS_Azr1_MDR_like"/>
    <property type="match status" value="1"/>
</dbReference>
<dbReference type="FunFam" id="1.20.1720.10:FF:000004">
    <property type="entry name" value="EmrB/QacA family drug resistance transporter"/>
    <property type="match status" value="1"/>
</dbReference>
<feature type="transmembrane region" description="Helical" evidence="8">
    <location>
        <begin position="439"/>
        <end position="457"/>
    </location>
</feature>
<feature type="domain" description="Major facilitator superfamily (MFS) profile" evidence="9">
    <location>
        <begin position="12"/>
        <end position="461"/>
    </location>
</feature>
<evidence type="ECO:0000259" key="9">
    <source>
        <dbReference type="PROSITE" id="PS50850"/>
    </source>
</evidence>
<dbReference type="PANTHER" id="PTHR23501">
    <property type="entry name" value="MAJOR FACILITATOR SUPERFAMILY"/>
    <property type="match status" value="1"/>
</dbReference>
<evidence type="ECO:0000313" key="11">
    <source>
        <dbReference type="Proteomes" id="UP000237752"/>
    </source>
</evidence>
<name>A0A2T0ZS67_9ACTN</name>
<organism evidence="10 11">
    <name type="scientific">Antricoccus suffuscus</name>
    <dbReference type="NCBI Taxonomy" id="1629062"/>
    <lineage>
        <taxon>Bacteria</taxon>
        <taxon>Bacillati</taxon>
        <taxon>Actinomycetota</taxon>
        <taxon>Actinomycetes</taxon>
        <taxon>Geodermatophilales</taxon>
        <taxon>Antricoccaceae</taxon>
        <taxon>Antricoccus</taxon>
    </lineage>
</organism>
<evidence type="ECO:0000256" key="7">
    <source>
        <dbReference type="ARBA" id="ARBA00023136"/>
    </source>
</evidence>
<gene>
    <name evidence="10" type="ORF">CLV47_11980</name>
</gene>
<evidence type="ECO:0000256" key="6">
    <source>
        <dbReference type="ARBA" id="ARBA00022989"/>
    </source>
</evidence>
<dbReference type="InterPro" id="IPR036259">
    <property type="entry name" value="MFS_trans_sf"/>
</dbReference>
<comment type="caution">
    <text evidence="10">The sequence shown here is derived from an EMBL/GenBank/DDBJ whole genome shotgun (WGS) entry which is preliminary data.</text>
</comment>
<dbReference type="AlphaFoldDB" id="A0A2T0ZS67"/>
<feature type="transmembrane region" description="Helical" evidence="8">
    <location>
        <begin position="102"/>
        <end position="123"/>
    </location>
</feature>
<keyword evidence="7 8" id="KW-0472">Membrane</keyword>
<feature type="transmembrane region" description="Helical" evidence="8">
    <location>
        <begin position="135"/>
        <end position="157"/>
    </location>
</feature>
<evidence type="ECO:0000313" key="10">
    <source>
        <dbReference type="EMBL" id="PRZ39134.1"/>
    </source>
</evidence>
<dbReference type="Gene3D" id="1.20.1250.20">
    <property type="entry name" value="MFS general substrate transporter like domains"/>
    <property type="match status" value="1"/>
</dbReference>
<dbReference type="Proteomes" id="UP000237752">
    <property type="component" value="Unassembled WGS sequence"/>
</dbReference>
<dbReference type="GO" id="GO:0022857">
    <property type="term" value="F:transmembrane transporter activity"/>
    <property type="evidence" value="ECO:0007669"/>
    <property type="project" value="InterPro"/>
</dbReference>
<feature type="transmembrane region" description="Helical" evidence="8">
    <location>
        <begin position="401"/>
        <end position="419"/>
    </location>
</feature>
<feature type="transmembrane region" description="Helical" evidence="8">
    <location>
        <begin position="77"/>
        <end position="96"/>
    </location>
</feature>
<dbReference type="PANTHER" id="PTHR23501:SF191">
    <property type="entry name" value="VACUOLAR BASIC AMINO ACID TRANSPORTER 4"/>
    <property type="match status" value="1"/>
</dbReference>
<reference evidence="10 11" key="1">
    <citation type="submission" date="2018-03" db="EMBL/GenBank/DDBJ databases">
        <title>Genomic Encyclopedia of Archaeal and Bacterial Type Strains, Phase II (KMG-II): from individual species to whole genera.</title>
        <authorList>
            <person name="Goeker M."/>
        </authorList>
    </citation>
    <scope>NUCLEOTIDE SEQUENCE [LARGE SCALE GENOMIC DNA]</scope>
    <source>
        <strain evidence="10 11">DSM 100065</strain>
    </source>
</reference>
<feature type="transmembrane region" description="Helical" evidence="8">
    <location>
        <begin position="355"/>
        <end position="380"/>
    </location>
</feature>
<keyword evidence="5 8" id="KW-0812">Transmembrane</keyword>
<protein>
    <submittedName>
        <fullName evidence="10">Multidrug resistance protein</fullName>
    </submittedName>
</protein>
<feature type="transmembrane region" description="Helical" evidence="8">
    <location>
        <begin position="292"/>
        <end position="312"/>
    </location>
</feature>
<feature type="transmembrane region" description="Helical" evidence="8">
    <location>
        <begin position="46"/>
        <end position="65"/>
    </location>
</feature>
<sequence>MARTQRDHRTPVLFALILSMALVAMDTTIVATAIPQVVDDLGGFSQVGWVFSVYLLAQTVTIPIYGKLADLYGRKPILVIGVIVFLVGSLLSASAWNMVALIAFRALQGIGAGSIGATVNTVAGDLYSVQERGRIQGYLSSVWGIAAVVAPAIGGLFAQYASWRWIFLVNLPIGAIALFLIVRLLHEDVVRRKHRIDYAGAGLVLVSTGLLILGLLQGGTSWAWLSPASFVTFALAIVAGAAAIWVERHATEPMLPMWLWTKRVNVGSYAATLTAGLMVIGLSVYLPNWAQTVLGLSPVAAGFVLAVMSMTWPTASGLSARLYLRIGFRNTALIGSGFAIASGVVFTLMGPQAQVWQPIVGSALMGAGMGLIVAPLLVGLQSTVGWSQRGTITGGAMFSRFLGQSLGAAVFGAVTNTVLRQQHGQSQSAAMSASTHAVFIGLLLAAVATALILALVVPRHFPSIATTSQPNVEPAG</sequence>
<dbReference type="Pfam" id="PF07690">
    <property type="entry name" value="MFS_1"/>
    <property type="match status" value="1"/>
</dbReference>
<comment type="subcellular location">
    <subcellularLocation>
        <location evidence="1">Cell inner membrane</location>
        <topology evidence="1">Multi-pass membrane protein</topology>
    </subcellularLocation>
</comment>
<evidence type="ECO:0000256" key="2">
    <source>
        <dbReference type="ARBA" id="ARBA00007520"/>
    </source>
</evidence>
<dbReference type="InterPro" id="IPR011701">
    <property type="entry name" value="MFS"/>
</dbReference>
<evidence type="ECO:0000256" key="1">
    <source>
        <dbReference type="ARBA" id="ARBA00004429"/>
    </source>
</evidence>
<keyword evidence="11" id="KW-1185">Reference proteome</keyword>
<dbReference type="PROSITE" id="PS50850">
    <property type="entry name" value="MFS"/>
    <property type="match status" value="1"/>
</dbReference>
<evidence type="ECO:0000256" key="3">
    <source>
        <dbReference type="ARBA" id="ARBA00022448"/>
    </source>
</evidence>
<evidence type="ECO:0000256" key="5">
    <source>
        <dbReference type="ARBA" id="ARBA00022692"/>
    </source>
</evidence>
<feature type="transmembrane region" description="Helical" evidence="8">
    <location>
        <begin position="266"/>
        <end position="286"/>
    </location>
</feature>
<feature type="transmembrane region" description="Helical" evidence="8">
    <location>
        <begin position="198"/>
        <end position="216"/>
    </location>
</feature>
<feature type="transmembrane region" description="Helical" evidence="8">
    <location>
        <begin position="12"/>
        <end position="34"/>
    </location>
</feature>
<dbReference type="SUPFAM" id="SSF103473">
    <property type="entry name" value="MFS general substrate transporter"/>
    <property type="match status" value="1"/>
</dbReference>
<dbReference type="GO" id="GO:0005886">
    <property type="term" value="C:plasma membrane"/>
    <property type="evidence" value="ECO:0007669"/>
    <property type="project" value="UniProtKB-SubCell"/>
</dbReference>
<keyword evidence="3" id="KW-0813">Transport</keyword>
<evidence type="ECO:0000256" key="4">
    <source>
        <dbReference type="ARBA" id="ARBA00022475"/>
    </source>
</evidence>
<feature type="transmembrane region" description="Helical" evidence="8">
    <location>
        <begin position="163"/>
        <end position="186"/>
    </location>
</feature>
<feature type="transmembrane region" description="Helical" evidence="8">
    <location>
        <begin position="222"/>
        <end position="246"/>
    </location>
</feature>
<accession>A0A2T0ZS67</accession>
<keyword evidence="4" id="KW-1003">Cell membrane</keyword>
<dbReference type="InterPro" id="IPR020846">
    <property type="entry name" value="MFS_dom"/>
</dbReference>
<keyword evidence="6 8" id="KW-1133">Transmembrane helix</keyword>
<dbReference type="EMBL" id="PVUE01000019">
    <property type="protein sequence ID" value="PRZ39134.1"/>
    <property type="molecule type" value="Genomic_DNA"/>
</dbReference>
<dbReference type="PRINTS" id="PR01036">
    <property type="entry name" value="TCRTETB"/>
</dbReference>
<comment type="similarity">
    <text evidence="2">Belongs to the major facilitator superfamily. TCR/Tet family.</text>
</comment>
<feature type="transmembrane region" description="Helical" evidence="8">
    <location>
        <begin position="332"/>
        <end position="349"/>
    </location>
</feature>
<evidence type="ECO:0000256" key="8">
    <source>
        <dbReference type="SAM" id="Phobius"/>
    </source>
</evidence>
<dbReference type="Gene3D" id="1.20.1720.10">
    <property type="entry name" value="Multidrug resistance protein D"/>
    <property type="match status" value="1"/>
</dbReference>
<proteinExistence type="inferred from homology"/>